<dbReference type="PANTHER" id="PTHR43133">
    <property type="entry name" value="RNA POLYMERASE ECF-TYPE SIGMA FACTO"/>
    <property type="match status" value="1"/>
</dbReference>
<feature type="domain" description="RNA polymerase sigma factor 70 region 4 type 2" evidence="8">
    <location>
        <begin position="143"/>
        <end position="194"/>
    </location>
</feature>
<dbReference type="InterPro" id="IPR013249">
    <property type="entry name" value="RNA_pol_sigma70_r4_t2"/>
</dbReference>
<dbReference type="InterPro" id="IPR013325">
    <property type="entry name" value="RNA_pol_sigma_r2"/>
</dbReference>
<keyword evidence="3 6" id="KW-0731">Sigma factor</keyword>
<dbReference type="Gene3D" id="1.10.10.10">
    <property type="entry name" value="Winged helix-like DNA-binding domain superfamily/Winged helix DNA-binding domain"/>
    <property type="match status" value="1"/>
</dbReference>
<evidence type="ECO:0000256" key="3">
    <source>
        <dbReference type="ARBA" id="ARBA00023082"/>
    </source>
</evidence>
<dbReference type="NCBIfam" id="TIGR02937">
    <property type="entry name" value="sigma70-ECF"/>
    <property type="match status" value="1"/>
</dbReference>
<accession>A0A3A4R683</accession>
<dbReference type="Proteomes" id="UP000266426">
    <property type="component" value="Unassembled WGS sequence"/>
</dbReference>
<dbReference type="InterPro" id="IPR013324">
    <property type="entry name" value="RNA_pol_sigma_r3/r4-like"/>
</dbReference>
<keyword evidence="2 6" id="KW-0805">Transcription regulation</keyword>
<dbReference type="InterPro" id="IPR039425">
    <property type="entry name" value="RNA_pol_sigma-70-like"/>
</dbReference>
<evidence type="ECO:0000256" key="5">
    <source>
        <dbReference type="ARBA" id="ARBA00023163"/>
    </source>
</evidence>
<evidence type="ECO:0000313" key="10">
    <source>
        <dbReference type="Proteomes" id="UP000266426"/>
    </source>
</evidence>
<dbReference type="AlphaFoldDB" id="A0A3A4R683"/>
<dbReference type="CDD" id="cd06171">
    <property type="entry name" value="Sigma70_r4"/>
    <property type="match status" value="1"/>
</dbReference>
<keyword evidence="5 6" id="KW-0804">Transcription</keyword>
<evidence type="ECO:0000256" key="4">
    <source>
        <dbReference type="ARBA" id="ARBA00023125"/>
    </source>
</evidence>
<evidence type="ECO:0000259" key="7">
    <source>
        <dbReference type="Pfam" id="PF04542"/>
    </source>
</evidence>
<dbReference type="GO" id="GO:0003677">
    <property type="term" value="F:DNA binding"/>
    <property type="evidence" value="ECO:0007669"/>
    <property type="project" value="UniProtKB-KW"/>
</dbReference>
<dbReference type="Pfam" id="PF04542">
    <property type="entry name" value="Sigma70_r2"/>
    <property type="match status" value="1"/>
</dbReference>
<proteinExistence type="inferred from homology"/>
<dbReference type="PANTHER" id="PTHR43133:SF51">
    <property type="entry name" value="RNA POLYMERASE SIGMA FACTOR"/>
    <property type="match status" value="1"/>
</dbReference>
<dbReference type="EMBL" id="QZJZ01000007">
    <property type="protein sequence ID" value="RJP61901.1"/>
    <property type="molecule type" value="Genomic_DNA"/>
</dbReference>
<dbReference type="Gene3D" id="1.10.1740.10">
    <property type="match status" value="1"/>
</dbReference>
<dbReference type="PROSITE" id="PS01063">
    <property type="entry name" value="SIGMA70_ECF"/>
    <property type="match status" value="1"/>
</dbReference>
<dbReference type="SUPFAM" id="SSF88946">
    <property type="entry name" value="Sigma2 domain of RNA polymerase sigma factors"/>
    <property type="match status" value="1"/>
</dbReference>
<dbReference type="GO" id="GO:0016987">
    <property type="term" value="F:sigma factor activity"/>
    <property type="evidence" value="ECO:0007669"/>
    <property type="project" value="UniProtKB-KW"/>
</dbReference>
<evidence type="ECO:0000259" key="8">
    <source>
        <dbReference type="Pfam" id="PF08281"/>
    </source>
</evidence>
<protein>
    <recommendedName>
        <fullName evidence="6">RNA polymerase sigma factor</fullName>
    </recommendedName>
</protein>
<dbReference type="SUPFAM" id="SSF88659">
    <property type="entry name" value="Sigma3 and sigma4 domains of RNA polymerase sigma factors"/>
    <property type="match status" value="1"/>
</dbReference>
<dbReference type="InterPro" id="IPR000838">
    <property type="entry name" value="RNA_pol_sigma70_ECF_CS"/>
</dbReference>
<feature type="domain" description="RNA polymerase sigma-70 region 2" evidence="7">
    <location>
        <begin position="34"/>
        <end position="100"/>
    </location>
</feature>
<evidence type="ECO:0000256" key="2">
    <source>
        <dbReference type="ARBA" id="ARBA00023015"/>
    </source>
</evidence>
<comment type="similarity">
    <text evidence="1 6">Belongs to the sigma-70 factor family. ECF subfamily.</text>
</comment>
<dbReference type="InterPro" id="IPR007627">
    <property type="entry name" value="RNA_pol_sigma70_r2"/>
</dbReference>
<dbReference type="Pfam" id="PF08281">
    <property type="entry name" value="Sigma70_r4_2"/>
    <property type="match status" value="1"/>
</dbReference>
<evidence type="ECO:0000256" key="6">
    <source>
        <dbReference type="RuleBase" id="RU000716"/>
    </source>
</evidence>
<dbReference type="GO" id="GO:0006352">
    <property type="term" value="P:DNA-templated transcription initiation"/>
    <property type="evidence" value="ECO:0007669"/>
    <property type="project" value="InterPro"/>
</dbReference>
<dbReference type="InterPro" id="IPR036388">
    <property type="entry name" value="WH-like_DNA-bd_sf"/>
</dbReference>
<sequence>MSINPNGKKYLEYSDEELILSARDDAHAFDAFHQRFLSKILNYVNRLVGDYQKAEEITQETFLQVYRHLDTYRPEGKTSSWLFKIATNLSKNELRNQRRRNFLGFSLNNKISNDEQDTELLELIPDRSHKPDTLAEINELADTLEKAINKLPLKYREVILICEVYGYSYQEASEILNCTKANVGIRLCRARRQIKKIIESMSPHASLRLKR</sequence>
<dbReference type="InterPro" id="IPR014284">
    <property type="entry name" value="RNA_pol_sigma-70_dom"/>
</dbReference>
<keyword evidence="4 6" id="KW-0238">DNA-binding</keyword>
<name>A0A3A4R683_9BACT</name>
<reference evidence="9 10" key="1">
    <citation type="journal article" date="2017" name="ISME J.">
        <title>Energy and carbon metabolisms in a deep terrestrial subsurface fluid microbial community.</title>
        <authorList>
            <person name="Momper L."/>
            <person name="Jungbluth S.P."/>
            <person name="Lee M.D."/>
            <person name="Amend J.P."/>
        </authorList>
    </citation>
    <scope>NUCLEOTIDE SEQUENCE [LARGE SCALE GENOMIC DNA]</scope>
    <source>
        <strain evidence="9">SURF_26</strain>
    </source>
</reference>
<gene>
    <name evidence="9" type="ORF">C4541_00960</name>
</gene>
<evidence type="ECO:0000313" key="9">
    <source>
        <dbReference type="EMBL" id="RJP61901.1"/>
    </source>
</evidence>
<evidence type="ECO:0000256" key="1">
    <source>
        <dbReference type="ARBA" id="ARBA00010641"/>
    </source>
</evidence>
<comment type="caution">
    <text evidence="9">The sequence shown here is derived from an EMBL/GenBank/DDBJ whole genome shotgun (WGS) entry which is preliminary data.</text>
</comment>
<organism evidence="9 10">
    <name type="scientific">Candidatus Auribacter fodinae</name>
    <dbReference type="NCBI Taxonomy" id="2093366"/>
    <lineage>
        <taxon>Bacteria</taxon>
        <taxon>Pseudomonadati</taxon>
        <taxon>Candidatus Auribacterota</taxon>
        <taxon>Candidatus Auribacteria</taxon>
        <taxon>Candidatus Auribacterales</taxon>
        <taxon>Candidatus Auribacteraceae</taxon>
        <taxon>Candidatus Auribacter</taxon>
    </lineage>
</organism>